<gene>
    <name evidence="1" type="ORF">EP867_18620</name>
</gene>
<proteinExistence type="predicted"/>
<dbReference type="CDD" id="cd02042">
    <property type="entry name" value="ParAB_family"/>
    <property type="match status" value="1"/>
</dbReference>
<dbReference type="Gene3D" id="3.40.50.300">
    <property type="entry name" value="P-loop containing nucleotide triphosphate hydrolases"/>
    <property type="match status" value="1"/>
</dbReference>
<comment type="caution">
    <text evidence="1">The sequence shown here is derived from an EMBL/GenBank/DDBJ whole genome shotgun (WGS) entry which is preliminary data.</text>
</comment>
<dbReference type="EMBL" id="SBLC01000076">
    <property type="protein sequence ID" value="RWY35611.1"/>
    <property type="molecule type" value="Genomic_DNA"/>
</dbReference>
<evidence type="ECO:0000313" key="1">
    <source>
        <dbReference type="EMBL" id="RWY35611.1"/>
    </source>
</evidence>
<dbReference type="SUPFAM" id="SSF52540">
    <property type="entry name" value="P-loop containing nucleoside triphosphate hydrolases"/>
    <property type="match status" value="1"/>
</dbReference>
<name>A0A451GGG2_9RHOB</name>
<evidence type="ECO:0000313" key="2">
    <source>
        <dbReference type="Proteomes" id="UP000287168"/>
    </source>
</evidence>
<dbReference type="PANTHER" id="PTHR13696">
    <property type="entry name" value="P-LOOP CONTAINING NUCLEOSIDE TRIPHOSPHATE HYDROLASE"/>
    <property type="match status" value="1"/>
</dbReference>
<accession>A0A451GGG2</accession>
<dbReference type="InterPro" id="IPR050678">
    <property type="entry name" value="DNA_Partitioning_ATPase"/>
</dbReference>
<evidence type="ECO:0008006" key="3">
    <source>
        <dbReference type="Google" id="ProtNLM"/>
    </source>
</evidence>
<dbReference type="PIRSF" id="PIRSF009320">
    <property type="entry name" value="Nuc_binding_HP_1000"/>
    <property type="match status" value="1"/>
</dbReference>
<keyword evidence="2" id="KW-1185">Reference proteome</keyword>
<dbReference type="PANTHER" id="PTHR13696:SF96">
    <property type="entry name" value="COBQ_COBB_MIND_PARA NUCLEOTIDE BINDING DOMAIN-CONTAINING PROTEIN"/>
    <property type="match status" value="1"/>
</dbReference>
<reference evidence="1 2" key="1">
    <citation type="journal article" date="2015" name="Int. J. Syst. Evol. Microbiol.">
        <title>Gemmobacter intermedius sp. nov., isolated from a white stork (Ciconia ciconia).</title>
        <authorList>
            <person name="Kampfer P."/>
            <person name="Jerzak L."/>
            <person name="Wilharm G."/>
            <person name="Golke J."/>
            <person name="Busse H.J."/>
            <person name="Glaeser S.P."/>
        </authorList>
    </citation>
    <scope>NUCLEOTIDE SEQUENCE [LARGE SCALE GENOMIC DNA]</scope>
    <source>
        <strain evidence="1 2">119/4</strain>
    </source>
</reference>
<sequence>MQLAKGDIMKTIAVVMQKGGAAKSTLSRHGSIILPNSALLDLDPQGTTNAWIEGRIEAGINKPMHLIADLGSADKVADKARASGGVEWLIIDTPPEHDDQRAIRKAIEMADYVVVPTQPSIDDLRELPKTIPLIVEAGKPFAIVITRAKAGSRSLRDTQTATAKLADHFGGVVCPHFMGNRVAYTDAVMSNQTVTEYEPKGQAAAEVAMIWNWVMEQVNV</sequence>
<dbReference type="OrthoDB" id="9804460at2"/>
<dbReference type="AlphaFoldDB" id="A0A451GGG2"/>
<protein>
    <recommendedName>
        <fullName evidence="3">ParA family protein</fullName>
    </recommendedName>
</protein>
<dbReference type="Proteomes" id="UP000287168">
    <property type="component" value="Unassembled WGS sequence"/>
</dbReference>
<dbReference type="InterPro" id="IPR027417">
    <property type="entry name" value="P-loop_NTPase"/>
</dbReference>
<organism evidence="1 2">
    <name type="scientific">Falsigemmobacter intermedius</name>
    <dbReference type="NCBI Taxonomy" id="1553448"/>
    <lineage>
        <taxon>Bacteria</taxon>
        <taxon>Pseudomonadati</taxon>
        <taxon>Pseudomonadota</taxon>
        <taxon>Alphaproteobacteria</taxon>
        <taxon>Rhodobacterales</taxon>
        <taxon>Paracoccaceae</taxon>
        <taxon>Falsigemmobacter</taxon>
    </lineage>
</organism>